<dbReference type="Proteomes" id="UP001160148">
    <property type="component" value="Unassembled WGS sequence"/>
</dbReference>
<dbReference type="EMBL" id="CARXXK010000001">
    <property type="protein sequence ID" value="CAI6351206.1"/>
    <property type="molecule type" value="Genomic_DNA"/>
</dbReference>
<reference evidence="3 4" key="1">
    <citation type="submission" date="2023-01" db="EMBL/GenBank/DDBJ databases">
        <authorList>
            <person name="Whitehead M."/>
        </authorList>
    </citation>
    <scope>NUCLEOTIDE SEQUENCE [LARGE SCALE GENOMIC DNA]</scope>
</reference>
<protein>
    <submittedName>
        <fullName evidence="3">Uncharacterized protein</fullName>
    </submittedName>
</protein>
<sequence length="96" mass="10603">MNVKIIVIALFAVVTLLQIYHCKPTHRFVRETNDEDEGRTKKIKEFLSQFYGGSTSQSQPPSTQPGSSTPYQPGSSNYPDPSTSPLVETPAGPELY</sequence>
<accession>A0AAV0W647</accession>
<feature type="region of interest" description="Disordered" evidence="1">
    <location>
        <begin position="51"/>
        <end position="96"/>
    </location>
</feature>
<feature type="chain" id="PRO_5043370545" evidence="2">
    <location>
        <begin position="23"/>
        <end position="96"/>
    </location>
</feature>
<name>A0AAV0W647_9HEMI</name>
<feature type="compositionally biased region" description="Polar residues" evidence="1">
    <location>
        <begin position="71"/>
        <end position="86"/>
    </location>
</feature>
<keyword evidence="4" id="KW-1185">Reference proteome</keyword>
<evidence type="ECO:0000313" key="4">
    <source>
        <dbReference type="Proteomes" id="UP001160148"/>
    </source>
</evidence>
<feature type="compositionally biased region" description="Low complexity" evidence="1">
    <location>
        <begin position="52"/>
        <end position="70"/>
    </location>
</feature>
<organism evidence="3 4">
    <name type="scientific">Macrosiphum euphorbiae</name>
    <name type="common">potato aphid</name>
    <dbReference type="NCBI Taxonomy" id="13131"/>
    <lineage>
        <taxon>Eukaryota</taxon>
        <taxon>Metazoa</taxon>
        <taxon>Ecdysozoa</taxon>
        <taxon>Arthropoda</taxon>
        <taxon>Hexapoda</taxon>
        <taxon>Insecta</taxon>
        <taxon>Pterygota</taxon>
        <taxon>Neoptera</taxon>
        <taxon>Paraneoptera</taxon>
        <taxon>Hemiptera</taxon>
        <taxon>Sternorrhyncha</taxon>
        <taxon>Aphidomorpha</taxon>
        <taxon>Aphidoidea</taxon>
        <taxon>Aphididae</taxon>
        <taxon>Macrosiphini</taxon>
        <taxon>Macrosiphum</taxon>
    </lineage>
</organism>
<evidence type="ECO:0000256" key="2">
    <source>
        <dbReference type="SAM" id="SignalP"/>
    </source>
</evidence>
<keyword evidence="2" id="KW-0732">Signal</keyword>
<evidence type="ECO:0000256" key="1">
    <source>
        <dbReference type="SAM" id="MobiDB-lite"/>
    </source>
</evidence>
<comment type="caution">
    <text evidence="3">The sequence shown here is derived from an EMBL/GenBank/DDBJ whole genome shotgun (WGS) entry which is preliminary data.</text>
</comment>
<feature type="signal peptide" evidence="2">
    <location>
        <begin position="1"/>
        <end position="22"/>
    </location>
</feature>
<proteinExistence type="predicted"/>
<evidence type="ECO:0000313" key="3">
    <source>
        <dbReference type="EMBL" id="CAI6351206.1"/>
    </source>
</evidence>
<dbReference type="AlphaFoldDB" id="A0AAV0W647"/>
<gene>
    <name evidence="3" type="ORF">MEUPH1_LOCUS7576</name>
</gene>